<comment type="caution">
    <text evidence="1">The sequence shown here is derived from an EMBL/GenBank/DDBJ whole genome shotgun (WGS) entry which is preliminary data.</text>
</comment>
<reference evidence="1 2" key="1">
    <citation type="journal article" date="2021" name="Hortic Res">
        <title>Chromosome-scale assembly of the Dendrobium chrysotoxum genome enhances the understanding of orchid evolution.</title>
        <authorList>
            <person name="Zhang Y."/>
            <person name="Zhang G.Q."/>
            <person name="Zhang D."/>
            <person name="Liu X.D."/>
            <person name="Xu X.Y."/>
            <person name="Sun W.H."/>
            <person name="Yu X."/>
            <person name="Zhu X."/>
            <person name="Wang Z.W."/>
            <person name="Zhao X."/>
            <person name="Zhong W.Y."/>
            <person name="Chen H."/>
            <person name="Yin W.L."/>
            <person name="Huang T."/>
            <person name="Niu S.C."/>
            <person name="Liu Z.J."/>
        </authorList>
    </citation>
    <scope>NUCLEOTIDE SEQUENCE [LARGE SCALE GENOMIC DNA]</scope>
    <source>
        <strain evidence="1">Lindl</strain>
    </source>
</reference>
<keyword evidence="2" id="KW-1185">Reference proteome</keyword>
<proteinExistence type="predicted"/>
<accession>A0AAV7HLX7</accession>
<name>A0AAV7HLX7_DENCH</name>
<dbReference type="EMBL" id="JAGFBR010000002">
    <property type="protein sequence ID" value="KAH0469976.1"/>
    <property type="molecule type" value="Genomic_DNA"/>
</dbReference>
<gene>
    <name evidence="1" type="ORF">IEQ34_001534</name>
</gene>
<organism evidence="1 2">
    <name type="scientific">Dendrobium chrysotoxum</name>
    <name type="common">Orchid</name>
    <dbReference type="NCBI Taxonomy" id="161865"/>
    <lineage>
        <taxon>Eukaryota</taxon>
        <taxon>Viridiplantae</taxon>
        <taxon>Streptophyta</taxon>
        <taxon>Embryophyta</taxon>
        <taxon>Tracheophyta</taxon>
        <taxon>Spermatophyta</taxon>
        <taxon>Magnoliopsida</taxon>
        <taxon>Liliopsida</taxon>
        <taxon>Asparagales</taxon>
        <taxon>Orchidaceae</taxon>
        <taxon>Epidendroideae</taxon>
        <taxon>Malaxideae</taxon>
        <taxon>Dendrobiinae</taxon>
        <taxon>Dendrobium</taxon>
    </lineage>
</organism>
<dbReference type="AlphaFoldDB" id="A0AAV7HLX7"/>
<evidence type="ECO:0000313" key="2">
    <source>
        <dbReference type="Proteomes" id="UP000775213"/>
    </source>
</evidence>
<evidence type="ECO:0000313" key="1">
    <source>
        <dbReference type="EMBL" id="KAH0469976.1"/>
    </source>
</evidence>
<protein>
    <submittedName>
        <fullName evidence="1">Uncharacterized protein</fullName>
    </submittedName>
</protein>
<sequence length="173" mass="18417">MNRQKLAVVLQFFNLLVSRNGDYSDELSIILPSIILLSSSSIVSLIARPLVSGKNIINNPQKMITIPNIPKERNFLLLPSATIAGAATPPSTTACLCTAMAEFLTQNAVQAPKNATNSNTTAGHPPIAVQARLHPPLTIVNPTKVLRRLITLARKKIINADGSSATAFSAALI</sequence>
<dbReference type="Proteomes" id="UP000775213">
    <property type="component" value="Unassembled WGS sequence"/>
</dbReference>